<evidence type="ECO:0000313" key="3">
    <source>
        <dbReference type="EMBL" id="ASJ72631.1"/>
    </source>
</evidence>
<protein>
    <submittedName>
        <fullName evidence="3">Putative oxidoreductase YbiC</fullName>
        <ecNumber evidence="3">1.1.1.-</ecNumber>
    </submittedName>
</protein>
<organism evidence="3 4">
    <name type="scientific">Granulosicoccus antarcticus IMCC3135</name>
    <dbReference type="NCBI Taxonomy" id="1192854"/>
    <lineage>
        <taxon>Bacteria</taxon>
        <taxon>Pseudomonadati</taxon>
        <taxon>Pseudomonadota</taxon>
        <taxon>Gammaproteobacteria</taxon>
        <taxon>Chromatiales</taxon>
        <taxon>Granulosicoccaceae</taxon>
        <taxon>Granulosicoccus</taxon>
    </lineage>
</organism>
<accession>A0A2Z2NRJ3</accession>
<dbReference type="Gene3D" id="3.30.1370.60">
    <property type="entry name" value="Hypothetical oxidoreductase yiak, domain 2"/>
    <property type="match status" value="1"/>
</dbReference>
<dbReference type="InterPro" id="IPR043144">
    <property type="entry name" value="Mal/L-sulf/L-lact_DH-like_ah"/>
</dbReference>
<dbReference type="Proteomes" id="UP000250079">
    <property type="component" value="Chromosome"/>
</dbReference>
<dbReference type="InterPro" id="IPR043143">
    <property type="entry name" value="Mal/L-sulf/L-lact_DH-like_NADP"/>
</dbReference>
<evidence type="ECO:0000256" key="1">
    <source>
        <dbReference type="ARBA" id="ARBA00006056"/>
    </source>
</evidence>
<dbReference type="AlphaFoldDB" id="A0A2Z2NRJ3"/>
<dbReference type="PANTHER" id="PTHR11091">
    <property type="entry name" value="OXIDOREDUCTASE-RELATED"/>
    <property type="match status" value="1"/>
</dbReference>
<dbReference type="NCBIfam" id="NF007504">
    <property type="entry name" value="PRK10098.1"/>
    <property type="match status" value="1"/>
</dbReference>
<proteinExistence type="inferred from homology"/>
<dbReference type="GO" id="GO:0016491">
    <property type="term" value="F:oxidoreductase activity"/>
    <property type="evidence" value="ECO:0007669"/>
    <property type="project" value="UniProtKB-KW"/>
</dbReference>
<dbReference type="SUPFAM" id="SSF89733">
    <property type="entry name" value="L-sulfolactate dehydrogenase-like"/>
    <property type="match status" value="1"/>
</dbReference>
<sequence>MPVASNYTSQSVKQFATAVLKGFGCNENEADIVASHLTDANLTGHDSHGIGMLPLYGEQILDGNLVPNQEPLLHAPMGAISVVDAKRGFGHRMALLALDHAMKCVPEHKVAILALRDSGHVSRVGTYSEYCAARGYVSIHMVNVVGHAPIVAPFGARESGFSTNPISMAMPLKGQAKPLLDIATSTVAFGKVRVASNKGEKVPPGCLIDEQGLETLDPDPMAQSRQGSLSAFGAHKGSGLGIFVELLAGALSSTDTVATMEHLPHGVINNMFSIIIDPSAFDSRKAIEQRTEEFYNFIKSRQPAVGTPAVLLPGETEHQNRQQRTDHGIPVDDETVRQIVDIADRFKLDPTAINALLTKAS</sequence>
<evidence type="ECO:0000313" key="4">
    <source>
        <dbReference type="Proteomes" id="UP000250079"/>
    </source>
</evidence>
<dbReference type="Gene3D" id="1.10.1530.10">
    <property type="match status" value="1"/>
</dbReference>
<keyword evidence="4" id="KW-1185">Reference proteome</keyword>
<dbReference type="InterPro" id="IPR036111">
    <property type="entry name" value="Mal/L-sulfo/L-lacto_DH-like_sf"/>
</dbReference>
<dbReference type="Pfam" id="PF02615">
    <property type="entry name" value="Ldh_2"/>
    <property type="match status" value="1"/>
</dbReference>
<dbReference type="KEGG" id="gai:IMCC3135_12715"/>
<keyword evidence="2 3" id="KW-0560">Oxidoreductase</keyword>
<gene>
    <name evidence="3" type="primary">ybiC</name>
    <name evidence="3" type="ORF">IMCC3135_12715</name>
</gene>
<dbReference type="OrthoDB" id="9769447at2"/>
<evidence type="ECO:0000256" key="2">
    <source>
        <dbReference type="ARBA" id="ARBA00023002"/>
    </source>
</evidence>
<dbReference type="InterPro" id="IPR003767">
    <property type="entry name" value="Malate/L-lactate_DH-like"/>
</dbReference>
<comment type="similarity">
    <text evidence="1">Belongs to the LDH2/MDH2 oxidoreductase family.</text>
</comment>
<reference evidence="3 4" key="1">
    <citation type="submission" date="2016-12" db="EMBL/GenBank/DDBJ databases">
        <authorList>
            <person name="Song W.-J."/>
            <person name="Kurnit D.M."/>
        </authorList>
    </citation>
    <scope>NUCLEOTIDE SEQUENCE [LARGE SCALE GENOMIC DNA]</scope>
    <source>
        <strain evidence="3 4">IMCC3135</strain>
    </source>
</reference>
<dbReference type="EC" id="1.1.1.-" evidence="3"/>
<dbReference type="EMBL" id="CP018632">
    <property type="protein sequence ID" value="ASJ72631.1"/>
    <property type="molecule type" value="Genomic_DNA"/>
</dbReference>
<dbReference type="RefSeq" id="WP_088917928.1">
    <property type="nucleotide sequence ID" value="NZ_CP018632.1"/>
</dbReference>
<name>A0A2Z2NRJ3_9GAMM</name>
<dbReference type="PANTHER" id="PTHR11091:SF0">
    <property type="entry name" value="MALATE DEHYDROGENASE"/>
    <property type="match status" value="1"/>
</dbReference>